<dbReference type="GO" id="GO:0015189">
    <property type="term" value="F:L-lysine transmembrane transporter activity"/>
    <property type="evidence" value="ECO:0007669"/>
    <property type="project" value="TreeGrafter"/>
</dbReference>
<evidence type="ECO:0000256" key="3">
    <source>
        <dbReference type="ARBA" id="ARBA00022448"/>
    </source>
</evidence>
<evidence type="ECO:0000313" key="7">
    <source>
        <dbReference type="EMBL" id="OMJ92146.1"/>
    </source>
</evidence>
<feature type="transmembrane region" description="Helical" evidence="6">
    <location>
        <begin position="149"/>
        <end position="172"/>
    </location>
</feature>
<accession>A0A1R2CSZ7</accession>
<dbReference type="GO" id="GO:0061459">
    <property type="term" value="F:L-arginine transmembrane transporter activity"/>
    <property type="evidence" value="ECO:0007669"/>
    <property type="project" value="TreeGrafter"/>
</dbReference>
<dbReference type="Proteomes" id="UP000187209">
    <property type="component" value="Unassembled WGS sequence"/>
</dbReference>
<evidence type="ECO:0000256" key="2">
    <source>
        <dbReference type="ARBA" id="ARBA00008066"/>
    </source>
</evidence>
<reference evidence="7 8" key="1">
    <citation type="submission" date="2016-11" db="EMBL/GenBank/DDBJ databases">
        <title>The macronuclear genome of Stentor coeruleus: a giant cell with tiny introns.</title>
        <authorList>
            <person name="Slabodnick M."/>
            <person name="Ruby J.G."/>
            <person name="Reiff S.B."/>
            <person name="Swart E.C."/>
            <person name="Gosai S."/>
            <person name="Prabakaran S."/>
            <person name="Witkowska E."/>
            <person name="Larue G.E."/>
            <person name="Fisher S."/>
            <person name="Freeman R.M."/>
            <person name="Gunawardena J."/>
            <person name="Chu W."/>
            <person name="Stover N.A."/>
            <person name="Gregory B.D."/>
            <person name="Nowacki M."/>
            <person name="Derisi J."/>
            <person name="Roy S.W."/>
            <person name="Marshall W.F."/>
            <person name="Sood P."/>
        </authorList>
    </citation>
    <scope>NUCLEOTIDE SEQUENCE [LARGE SCALE GENOMIC DNA]</scope>
    <source>
        <strain evidence="7">WM001</strain>
    </source>
</reference>
<dbReference type="PANTHER" id="PTHR22950">
    <property type="entry name" value="AMINO ACID TRANSPORTER"/>
    <property type="match status" value="1"/>
</dbReference>
<keyword evidence="4" id="KW-0926">Vacuole</keyword>
<evidence type="ECO:0000256" key="1">
    <source>
        <dbReference type="ARBA" id="ARBA00004128"/>
    </source>
</evidence>
<evidence type="ECO:0000313" key="8">
    <source>
        <dbReference type="Proteomes" id="UP000187209"/>
    </source>
</evidence>
<proteinExistence type="inferred from homology"/>
<feature type="transmembrane region" description="Helical" evidence="6">
    <location>
        <begin position="88"/>
        <end position="107"/>
    </location>
</feature>
<dbReference type="EMBL" id="MPUH01000067">
    <property type="protein sequence ID" value="OMJ92146.1"/>
    <property type="molecule type" value="Genomic_DNA"/>
</dbReference>
<feature type="transmembrane region" description="Helical" evidence="6">
    <location>
        <begin position="113"/>
        <end position="137"/>
    </location>
</feature>
<dbReference type="GO" id="GO:0005774">
    <property type="term" value="C:vacuolar membrane"/>
    <property type="evidence" value="ECO:0007669"/>
    <property type="project" value="UniProtKB-SubCell"/>
</dbReference>
<evidence type="ECO:0000256" key="4">
    <source>
        <dbReference type="ARBA" id="ARBA00022554"/>
    </source>
</evidence>
<evidence type="ECO:0000256" key="6">
    <source>
        <dbReference type="SAM" id="Phobius"/>
    </source>
</evidence>
<organism evidence="7 8">
    <name type="scientific">Stentor coeruleus</name>
    <dbReference type="NCBI Taxonomy" id="5963"/>
    <lineage>
        <taxon>Eukaryota</taxon>
        <taxon>Sar</taxon>
        <taxon>Alveolata</taxon>
        <taxon>Ciliophora</taxon>
        <taxon>Postciliodesmatophora</taxon>
        <taxon>Heterotrichea</taxon>
        <taxon>Heterotrichida</taxon>
        <taxon>Stentoridae</taxon>
        <taxon>Stentor</taxon>
    </lineage>
</organism>
<feature type="transmembrane region" description="Helical" evidence="6">
    <location>
        <begin position="46"/>
        <end position="67"/>
    </location>
</feature>
<keyword evidence="8" id="KW-1185">Reference proteome</keyword>
<gene>
    <name evidence="7" type="ORF">SteCoe_5135</name>
</gene>
<dbReference type="GO" id="GO:0005313">
    <property type="term" value="F:L-glutamate transmembrane transporter activity"/>
    <property type="evidence" value="ECO:0007669"/>
    <property type="project" value="TreeGrafter"/>
</dbReference>
<feature type="transmembrane region" description="Helical" evidence="6">
    <location>
        <begin position="211"/>
        <end position="233"/>
    </location>
</feature>
<comment type="similarity">
    <text evidence="2">Belongs to the amino acid/polyamine transporter 2 family.</text>
</comment>
<feature type="transmembrane region" description="Helical" evidence="6">
    <location>
        <begin position="12"/>
        <end position="34"/>
    </location>
</feature>
<keyword evidence="6" id="KW-0812">Transmembrane</keyword>
<dbReference type="PANTHER" id="PTHR22950:SF678">
    <property type="entry name" value="VACUOLAR AMINO ACID TRANSPORTER 5-RELATED"/>
    <property type="match status" value="1"/>
</dbReference>
<keyword evidence="5" id="KW-0029">Amino-acid transport</keyword>
<comment type="caution">
    <text evidence="7">The sequence shown here is derived from an EMBL/GenBank/DDBJ whole genome shotgun (WGS) entry which is preliminary data.</text>
</comment>
<protein>
    <submittedName>
        <fullName evidence="7">Uncharacterized protein</fullName>
    </submittedName>
</protein>
<dbReference type="AlphaFoldDB" id="A0A1R2CSZ7"/>
<dbReference type="GO" id="GO:0005290">
    <property type="term" value="F:L-histidine transmembrane transporter activity"/>
    <property type="evidence" value="ECO:0007669"/>
    <property type="project" value="TreeGrafter"/>
</dbReference>
<keyword evidence="6" id="KW-0472">Membrane</keyword>
<keyword evidence="6" id="KW-1133">Transmembrane helix</keyword>
<sequence>MFKDLERTSIPKIINFIGLSYVFIINICELANDFTVYRETWYSTDIVTISSFAIVFASYCGYCYLPAIEGSLYEPTNNRMRKVMRRSMIFLTMIYGPLSFFTYFASINPNGNWLSVSAEMILVFTLISTIPCTVVTMRNMIFDIFEYDPSAFVFFIINVVVTIVPCALAIFLDDVLVLFSLCGVLNSIMMALVPGRIYIGFLNTQWSVKKRVLGIGFGVCVVGLAVCGLVSAVEKY</sequence>
<comment type="subcellular location">
    <subcellularLocation>
        <location evidence="1">Vacuole membrane</location>
        <topology evidence="1">Multi-pass membrane protein</topology>
    </subcellularLocation>
</comment>
<keyword evidence="3" id="KW-0813">Transport</keyword>
<evidence type="ECO:0000256" key="5">
    <source>
        <dbReference type="ARBA" id="ARBA00022970"/>
    </source>
</evidence>
<name>A0A1R2CSZ7_9CILI</name>
<dbReference type="GO" id="GO:0015194">
    <property type="term" value="F:L-serine transmembrane transporter activity"/>
    <property type="evidence" value="ECO:0007669"/>
    <property type="project" value="TreeGrafter"/>
</dbReference>
<dbReference type="GO" id="GO:0005302">
    <property type="term" value="F:L-tyrosine transmembrane transporter activity"/>
    <property type="evidence" value="ECO:0007669"/>
    <property type="project" value="TreeGrafter"/>
</dbReference>
<feature type="transmembrane region" description="Helical" evidence="6">
    <location>
        <begin position="178"/>
        <end position="199"/>
    </location>
</feature>